<evidence type="ECO:0000313" key="2">
    <source>
        <dbReference type="EMBL" id="GBP49214.1"/>
    </source>
</evidence>
<reference evidence="2 3" key="1">
    <citation type="journal article" date="2019" name="Commun. Biol.">
        <title>The bagworm genome reveals a unique fibroin gene that provides high tensile strength.</title>
        <authorList>
            <person name="Kono N."/>
            <person name="Nakamura H."/>
            <person name="Ohtoshi R."/>
            <person name="Tomita M."/>
            <person name="Numata K."/>
            <person name="Arakawa K."/>
        </authorList>
    </citation>
    <scope>NUCLEOTIDE SEQUENCE [LARGE SCALE GENOMIC DNA]</scope>
</reference>
<keyword evidence="3" id="KW-1185">Reference proteome</keyword>
<feature type="region of interest" description="Disordered" evidence="1">
    <location>
        <begin position="55"/>
        <end position="74"/>
    </location>
</feature>
<evidence type="ECO:0000256" key="1">
    <source>
        <dbReference type="SAM" id="MobiDB-lite"/>
    </source>
</evidence>
<dbReference type="AlphaFoldDB" id="A0A4C1WGD8"/>
<evidence type="ECO:0000313" key="3">
    <source>
        <dbReference type="Proteomes" id="UP000299102"/>
    </source>
</evidence>
<name>A0A4C1WGD8_EUMVA</name>
<dbReference type="Proteomes" id="UP000299102">
    <property type="component" value="Unassembled WGS sequence"/>
</dbReference>
<dbReference type="EMBL" id="BGZK01000540">
    <property type="protein sequence ID" value="GBP49214.1"/>
    <property type="molecule type" value="Genomic_DNA"/>
</dbReference>
<protein>
    <submittedName>
        <fullName evidence="2">Uncharacterized protein</fullName>
    </submittedName>
</protein>
<sequence length="136" mass="15145">MAFGGGRCYRVDDNCLLQPPALAGLWRAKHLRAETNRSWEEVTATYERPFSVSNNTSHQLRYNGTESDGSSSTRKLVAVDVKKTKYVNYGEFTEATFGQRRPGRTGEIQATRRGVRSRSVVAVGIAPGRYLGDRTT</sequence>
<comment type="caution">
    <text evidence="2">The sequence shown here is derived from an EMBL/GenBank/DDBJ whole genome shotgun (WGS) entry which is preliminary data.</text>
</comment>
<organism evidence="2 3">
    <name type="scientific">Eumeta variegata</name>
    <name type="common">Bagworm moth</name>
    <name type="synonym">Eumeta japonica</name>
    <dbReference type="NCBI Taxonomy" id="151549"/>
    <lineage>
        <taxon>Eukaryota</taxon>
        <taxon>Metazoa</taxon>
        <taxon>Ecdysozoa</taxon>
        <taxon>Arthropoda</taxon>
        <taxon>Hexapoda</taxon>
        <taxon>Insecta</taxon>
        <taxon>Pterygota</taxon>
        <taxon>Neoptera</taxon>
        <taxon>Endopterygota</taxon>
        <taxon>Lepidoptera</taxon>
        <taxon>Glossata</taxon>
        <taxon>Ditrysia</taxon>
        <taxon>Tineoidea</taxon>
        <taxon>Psychidae</taxon>
        <taxon>Oiketicinae</taxon>
        <taxon>Eumeta</taxon>
    </lineage>
</organism>
<proteinExistence type="predicted"/>
<gene>
    <name evidence="2" type="ORF">EVAR_96521_1</name>
</gene>
<accession>A0A4C1WGD8</accession>